<proteinExistence type="predicted"/>
<evidence type="ECO:0000256" key="2">
    <source>
        <dbReference type="ARBA" id="ARBA00022692"/>
    </source>
</evidence>
<accession>A0ABS2JTG5</accession>
<evidence type="ECO:0000256" key="4">
    <source>
        <dbReference type="ARBA" id="ARBA00023136"/>
    </source>
</evidence>
<dbReference type="Pfam" id="PF07298">
    <property type="entry name" value="NnrU"/>
    <property type="match status" value="1"/>
</dbReference>
<comment type="caution">
    <text evidence="7">The sequence shown here is derived from an EMBL/GenBank/DDBJ whole genome shotgun (WGS) entry which is preliminary data.</text>
</comment>
<evidence type="ECO:0000256" key="1">
    <source>
        <dbReference type="ARBA" id="ARBA00004141"/>
    </source>
</evidence>
<comment type="subcellular location">
    <subcellularLocation>
        <location evidence="1">Membrane</location>
        <topology evidence="1">Multi-pass membrane protein</topology>
    </subcellularLocation>
</comment>
<organism evidence="7 8">
    <name type="scientific">Dyella kyungheensis</name>
    <dbReference type="NCBI Taxonomy" id="1242174"/>
    <lineage>
        <taxon>Bacteria</taxon>
        <taxon>Pseudomonadati</taxon>
        <taxon>Pseudomonadota</taxon>
        <taxon>Gammaproteobacteria</taxon>
        <taxon>Lysobacterales</taxon>
        <taxon>Rhodanobacteraceae</taxon>
        <taxon>Dyella</taxon>
    </lineage>
</organism>
<dbReference type="EMBL" id="JADIKC010000006">
    <property type="protein sequence ID" value="MBM7122306.1"/>
    <property type="molecule type" value="Genomic_DNA"/>
</dbReference>
<feature type="domain" description="NnrU" evidence="6">
    <location>
        <begin position="3"/>
        <end position="190"/>
    </location>
</feature>
<evidence type="ECO:0000256" key="5">
    <source>
        <dbReference type="SAM" id="Phobius"/>
    </source>
</evidence>
<keyword evidence="8" id="KW-1185">Reference proteome</keyword>
<name>A0ABS2JTG5_9GAMM</name>
<reference evidence="7 8" key="1">
    <citation type="submission" date="2020-10" db="EMBL/GenBank/DDBJ databases">
        <title>Phylogeny of dyella-like bacteria.</title>
        <authorList>
            <person name="Fu J."/>
        </authorList>
    </citation>
    <scope>NUCLEOTIDE SEQUENCE [LARGE SCALE GENOMIC DNA]</scope>
    <source>
        <strain evidence="7 8">THG-B117</strain>
    </source>
</reference>
<protein>
    <submittedName>
        <fullName evidence="7">NnrU family protein</fullName>
    </submittedName>
</protein>
<feature type="transmembrane region" description="Helical" evidence="5">
    <location>
        <begin position="40"/>
        <end position="59"/>
    </location>
</feature>
<dbReference type="RefSeq" id="WP_204636755.1">
    <property type="nucleotide sequence ID" value="NZ_JADIKC010000006.1"/>
</dbReference>
<feature type="transmembrane region" description="Helical" evidence="5">
    <location>
        <begin position="164"/>
        <end position="186"/>
    </location>
</feature>
<evidence type="ECO:0000313" key="8">
    <source>
        <dbReference type="Proteomes" id="UP001430065"/>
    </source>
</evidence>
<evidence type="ECO:0000313" key="7">
    <source>
        <dbReference type="EMBL" id="MBM7122306.1"/>
    </source>
</evidence>
<dbReference type="Proteomes" id="UP001430065">
    <property type="component" value="Unassembled WGS sequence"/>
</dbReference>
<feature type="transmembrane region" description="Helical" evidence="5">
    <location>
        <begin position="71"/>
        <end position="93"/>
    </location>
</feature>
<keyword evidence="2 5" id="KW-0812">Transmembrane</keyword>
<feature type="transmembrane region" description="Helical" evidence="5">
    <location>
        <begin position="113"/>
        <end position="139"/>
    </location>
</feature>
<evidence type="ECO:0000256" key="3">
    <source>
        <dbReference type="ARBA" id="ARBA00022989"/>
    </source>
</evidence>
<evidence type="ECO:0000259" key="6">
    <source>
        <dbReference type="Pfam" id="PF07298"/>
    </source>
</evidence>
<sequence>MALLLLGLVLFLGVHSIRIFDNDWRTQQRARLGEMRWKGLYSLLSIAGFVLIVYGFGLARQQPVVLYVPPMGLRHLNALFTLLAFVLVAAAYVPANHLKAKLGHPMLGGVKVWAFGHLLATGMLHDVVLFGAFLLWATVDFVSARRRDRADGVVYPAGTVKGDVIAVAAGAVGWVVFAWWLHAWLIGVNPMG</sequence>
<dbReference type="InterPro" id="IPR009915">
    <property type="entry name" value="NnrU_dom"/>
</dbReference>
<gene>
    <name evidence="7" type="ORF">ISP20_14155</name>
</gene>
<keyword evidence="4 5" id="KW-0472">Membrane</keyword>
<keyword evidence="3 5" id="KW-1133">Transmembrane helix</keyword>